<dbReference type="InterPro" id="IPR043128">
    <property type="entry name" value="Rev_trsase/Diguanyl_cyclase"/>
</dbReference>
<dbReference type="AlphaFoldDB" id="Q118H0"/>
<dbReference type="InterPro" id="IPR001633">
    <property type="entry name" value="EAL_dom"/>
</dbReference>
<keyword evidence="1" id="KW-0175">Coiled coil</keyword>
<dbReference type="InterPro" id="IPR052155">
    <property type="entry name" value="Biofilm_reg_signaling"/>
</dbReference>
<dbReference type="SUPFAM" id="SSF55785">
    <property type="entry name" value="PYP-like sensor domain (PAS domain)"/>
    <property type="match status" value="3"/>
</dbReference>
<dbReference type="eggNOG" id="COG5001">
    <property type="taxonomic scope" value="Bacteria"/>
</dbReference>
<organism evidence="6">
    <name type="scientific">Trichodesmium erythraeum (strain IMS101)</name>
    <dbReference type="NCBI Taxonomy" id="203124"/>
    <lineage>
        <taxon>Bacteria</taxon>
        <taxon>Bacillati</taxon>
        <taxon>Cyanobacteriota</taxon>
        <taxon>Cyanophyceae</taxon>
        <taxon>Oscillatoriophycideae</taxon>
        <taxon>Oscillatoriales</taxon>
        <taxon>Microcoleaceae</taxon>
        <taxon>Trichodesmium</taxon>
    </lineage>
</organism>
<dbReference type="PANTHER" id="PTHR44757:SF2">
    <property type="entry name" value="BIOFILM ARCHITECTURE MAINTENANCE PROTEIN MBAA"/>
    <property type="match status" value="1"/>
</dbReference>
<evidence type="ECO:0000259" key="3">
    <source>
        <dbReference type="PROSITE" id="PS50113"/>
    </source>
</evidence>
<dbReference type="Gene3D" id="3.30.70.270">
    <property type="match status" value="1"/>
</dbReference>
<accession>Q118H0</accession>
<dbReference type="NCBIfam" id="TIGR00229">
    <property type="entry name" value="sensory_box"/>
    <property type="match status" value="2"/>
</dbReference>
<dbReference type="SUPFAM" id="SSF55073">
    <property type="entry name" value="Nucleotide cyclase"/>
    <property type="match status" value="1"/>
</dbReference>
<gene>
    <name evidence="6" type="ordered locus">Tery_0665</name>
</gene>
<evidence type="ECO:0000256" key="1">
    <source>
        <dbReference type="SAM" id="Coils"/>
    </source>
</evidence>
<dbReference type="EMBL" id="CP000393">
    <property type="protein sequence ID" value="ABG50104.1"/>
    <property type="molecule type" value="Genomic_DNA"/>
</dbReference>
<feature type="domain" description="EAL" evidence="4">
    <location>
        <begin position="583"/>
        <end position="863"/>
    </location>
</feature>
<dbReference type="SUPFAM" id="SSF141868">
    <property type="entry name" value="EAL domain-like"/>
    <property type="match status" value="1"/>
</dbReference>
<dbReference type="OrthoDB" id="425396at2"/>
<dbReference type="eggNOG" id="COG3829">
    <property type="taxonomic scope" value="Bacteria"/>
</dbReference>
<dbReference type="RefSeq" id="WP_011610497.1">
    <property type="nucleotide sequence ID" value="NC_008312.1"/>
</dbReference>
<name>Q118H0_TRIEI</name>
<dbReference type="NCBIfam" id="TIGR00254">
    <property type="entry name" value="GGDEF"/>
    <property type="match status" value="1"/>
</dbReference>
<evidence type="ECO:0000313" key="6">
    <source>
        <dbReference type="EMBL" id="ABG50104.1"/>
    </source>
</evidence>
<evidence type="ECO:0000259" key="5">
    <source>
        <dbReference type="PROSITE" id="PS50887"/>
    </source>
</evidence>
<dbReference type="Pfam" id="PF00990">
    <property type="entry name" value="GGDEF"/>
    <property type="match status" value="1"/>
</dbReference>
<evidence type="ECO:0000259" key="2">
    <source>
        <dbReference type="PROSITE" id="PS50112"/>
    </source>
</evidence>
<dbReference type="InterPro" id="IPR035965">
    <property type="entry name" value="PAS-like_dom_sf"/>
</dbReference>
<proteinExistence type="predicted"/>
<dbReference type="InterPro" id="IPR001610">
    <property type="entry name" value="PAC"/>
</dbReference>
<dbReference type="PANTHER" id="PTHR44757">
    <property type="entry name" value="DIGUANYLATE CYCLASE DGCP"/>
    <property type="match status" value="1"/>
</dbReference>
<sequence>MEKIQKKSEELWEIFTKLIPAAILISRAVDGIIIFHNEFLGVIFGLSNYNFIGFPTSNFYFSPQEYEFLLANFYGEVMLPNSKKKQTFDCEVYLKKIDGTPFWAKVSMSYIKFNGETAILSVLSPSLEDTLIQRSLQKKALIFEYLYDGVILTDTQGNIVDWNSAATRMFGYSKTEVLGKSPAILHKPEIASVLTKEIIERIKVNDKWIGEINFIRKDGSEGICETTVVPILDQQNQMVGSIGVNRDITQQKRAQEFALQQAEAALKESEERYHRLVKNSPEAIAVNYMEKIVYINAAGAKLFGANCPDEIIGQLLRKFIPSELIETEKQRLQQVQEQGMETHLQEEKLIKLNGEIIDVEILGIPYTYDGKAATQIILKDITHRKKTQAKLVYDALHDTLTGLPNRALFFERLKLALCRSRKQPNYQFNVLFLDLDRFKVINDSLGHTIGDRLLIAISKRLQNCIKASDTLARLGGDEFTILLESPSNLQDATKVAGRIHQELVRPIYLEGNEIFTTASIGIVTNRRNFIEDIDENHPLICPIYNKPEDLLRDADIAMYRAKTLGKARHEVFDLTMHREAISLLQLENDLRRAIEIIKQNPVNSQFILNYQPIICLNTGIITGFESLLRWAHPTRGLIYPGQFIPLAEETGLIVPLGMWILRSVCHQLTTWQQECSTKYDSGCCMYSSCQFPTDNFTVSVNLSSKHLSQPNLLEEINTILEETNCQPSYLELEITETLIMENVSLATQILNKLKNKNIKLLIDDFGTGYSSLSYLHQFPIDSIKIDRSFVSRLDSDTSGQTCKIVGAIIGLANNLGLEIIAEGIETRTQMQKLKKLQCNKGQGYLFSKPLEGEDATKLLRNFKFQV</sequence>
<feature type="domain" description="PAC" evidence="3">
    <location>
        <begin position="208"/>
        <end position="260"/>
    </location>
</feature>
<dbReference type="CDD" id="cd01949">
    <property type="entry name" value="GGDEF"/>
    <property type="match status" value="1"/>
</dbReference>
<dbReference type="Pfam" id="PF00563">
    <property type="entry name" value="EAL"/>
    <property type="match status" value="1"/>
</dbReference>
<dbReference type="PROSITE" id="PS50883">
    <property type="entry name" value="EAL"/>
    <property type="match status" value="1"/>
</dbReference>
<dbReference type="HOGENOM" id="CLU_000445_70_20_3"/>
<dbReference type="InterPro" id="IPR029787">
    <property type="entry name" value="Nucleotide_cyclase"/>
</dbReference>
<evidence type="ECO:0000259" key="4">
    <source>
        <dbReference type="PROSITE" id="PS50883"/>
    </source>
</evidence>
<feature type="coiled-coil region" evidence="1">
    <location>
        <begin position="252"/>
        <end position="279"/>
    </location>
</feature>
<dbReference type="KEGG" id="ter:Tery_0665"/>
<dbReference type="PROSITE" id="PS50112">
    <property type="entry name" value="PAS"/>
    <property type="match status" value="1"/>
</dbReference>
<dbReference type="InterPro" id="IPR000160">
    <property type="entry name" value="GGDEF_dom"/>
</dbReference>
<dbReference type="Gene3D" id="3.30.450.20">
    <property type="entry name" value="PAS domain"/>
    <property type="match status" value="3"/>
</dbReference>
<reference evidence="6" key="1">
    <citation type="submission" date="2006-06" db="EMBL/GenBank/DDBJ databases">
        <title>Complete sequence of Trichodesmium erythraeum IMS101.</title>
        <authorList>
            <consortium name="US DOE Joint Genome Institute"/>
            <person name="Copeland A."/>
            <person name="Lucas S."/>
            <person name="Lapidus A."/>
            <person name="Barry K."/>
            <person name="Detter J.C."/>
            <person name="Glavina del Rio T."/>
            <person name="Hammon N."/>
            <person name="Israni S."/>
            <person name="Dalin E."/>
            <person name="Tice H."/>
            <person name="Pitluck S."/>
            <person name="Kiss H."/>
            <person name="Munk A.C."/>
            <person name="Brettin T."/>
            <person name="Bruce D."/>
            <person name="Han C."/>
            <person name="Tapia R."/>
            <person name="Gilna P."/>
            <person name="Schmutz J."/>
            <person name="Larimer F."/>
            <person name="Land M."/>
            <person name="Hauser L."/>
            <person name="Kyrpides N."/>
            <person name="Kim E."/>
            <person name="Richardson P."/>
        </authorList>
    </citation>
    <scope>NUCLEOTIDE SEQUENCE [LARGE SCALE GENOMIC DNA]</scope>
    <source>
        <strain evidence="6">IMS101</strain>
    </source>
</reference>
<dbReference type="SMART" id="SM00086">
    <property type="entry name" value="PAC"/>
    <property type="match status" value="2"/>
</dbReference>
<dbReference type="InterPro" id="IPR000700">
    <property type="entry name" value="PAS-assoc_C"/>
</dbReference>
<dbReference type="SMART" id="SM00091">
    <property type="entry name" value="PAS"/>
    <property type="match status" value="2"/>
</dbReference>
<dbReference type="PROSITE" id="PS50113">
    <property type="entry name" value="PAC"/>
    <property type="match status" value="1"/>
</dbReference>
<feature type="domain" description="GGDEF" evidence="5">
    <location>
        <begin position="426"/>
        <end position="574"/>
    </location>
</feature>
<dbReference type="CDD" id="cd00130">
    <property type="entry name" value="PAS"/>
    <property type="match status" value="2"/>
</dbReference>
<dbReference type="CDD" id="cd01948">
    <property type="entry name" value="EAL"/>
    <property type="match status" value="1"/>
</dbReference>
<dbReference type="InterPro" id="IPR000014">
    <property type="entry name" value="PAS"/>
</dbReference>
<dbReference type="Gene3D" id="3.20.20.450">
    <property type="entry name" value="EAL domain"/>
    <property type="match status" value="1"/>
</dbReference>
<feature type="domain" description="PAS" evidence="2">
    <location>
        <begin position="135"/>
        <end position="181"/>
    </location>
</feature>
<dbReference type="STRING" id="203124.Tery_0665"/>
<dbReference type="PROSITE" id="PS50887">
    <property type="entry name" value="GGDEF"/>
    <property type="match status" value="1"/>
</dbReference>
<dbReference type="SMART" id="SM00267">
    <property type="entry name" value="GGDEF"/>
    <property type="match status" value="1"/>
</dbReference>
<dbReference type="SMART" id="SM00052">
    <property type="entry name" value="EAL"/>
    <property type="match status" value="1"/>
</dbReference>
<dbReference type="Pfam" id="PF13426">
    <property type="entry name" value="PAS_9"/>
    <property type="match status" value="3"/>
</dbReference>
<dbReference type="InterPro" id="IPR035919">
    <property type="entry name" value="EAL_sf"/>
</dbReference>
<protein>
    <submittedName>
        <fullName evidence="6">Diguanylate cyclase/phosphodiesterase with PAS/PAC sensor(S)</fullName>
    </submittedName>
</protein>